<gene>
    <name evidence="2" type="ORF">F444_16190</name>
</gene>
<evidence type="ECO:0000256" key="1">
    <source>
        <dbReference type="SAM" id="Coils"/>
    </source>
</evidence>
<comment type="caution">
    <text evidence="2">The sequence shown here is derived from an EMBL/GenBank/DDBJ whole genome shotgun (WGS) entry which is preliminary data.</text>
</comment>
<evidence type="ECO:0000313" key="3">
    <source>
        <dbReference type="Proteomes" id="UP000028582"/>
    </source>
</evidence>
<reference evidence="2 3" key="1">
    <citation type="submission" date="2013-11" db="EMBL/GenBank/DDBJ databases">
        <title>The Genome Sequence of Phytophthora parasitica P1976.</title>
        <authorList>
            <consortium name="The Broad Institute Genomics Platform"/>
            <person name="Russ C."/>
            <person name="Tyler B."/>
            <person name="Panabieres F."/>
            <person name="Shan W."/>
            <person name="Tripathy S."/>
            <person name="Grunwald N."/>
            <person name="Machado M."/>
            <person name="Johnson C.S."/>
            <person name="Walker B."/>
            <person name="Young S."/>
            <person name="Zeng Q."/>
            <person name="Gargeya S."/>
            <person name="Fitzgerald M."/>
            <person name="Haas B."/>
            <person name="Abouelleil A."/>
            <person name="Allen A.W."/>
            <person name="Alvarado L."/>
            <person name="Arachchi H.M."/>
            <person name="Berlin A.M."/>
            <person name="Chapman S.B."/>
            <person name="Gainer-Dewar J."/>
            <person name="Goldberg J."/>
            <person name="Griggs A."/>
            <person name="Gujja S."/>
            <person name="Hansen M."/>
            <person name="Howarth C."/>
            <person name="Imamovic A."/>
            <person name="Ireland A."/>
            <person name="Larimer J."/>
            <person name="McCowan C."/>
            <person name="Murphy C."/>
            <person name="Pearson M."/>
            <person name="Poon T.W."/>
            <person name="Priest M."/>
            <person name="Roberts A."/>
            <person name="Saif S."/>
            <person name="Shea T."/>
            <person name="Sisk P."/>
            <person name="Sykes S."/>
            <person name="Wortman J."/>
            <person name="Nusbaum C."/>
            <person name="Birren B."/>
        </authorList>
    </citation>
    <scope>NUCLEOTIDE SEQUENCE [LARGE SCALE GENOMIC DNA]</scope>
    <source>
        <strain evidence="2 3">P1976</strain>
    </source>
</reference>
<dbReference type="Proteomes" id="UP000028582">
    <property type="component" value="Unassembled WGS sequence"/>
</dbReference>
<name>A0A080ZJB2_PHYNI</name>
<proteinExistence type="predicted"/>
<dbReference type="AlphaFoldDB" id="A0A080ZJB2"/>
<protein>
    <submittedName>
        <fullName evidence="2">Uncharacterized protein</fullName>
    </submittedName>
</protein>
<sequence length="246" mass="28098">MLRPLINADFVFPTWTDIAATQSVAGREKARLRVDFSEENGVLLVDERQWISNGAQDLLARILVVAHCGAQGHRDKLNNLRTSLRDLHREVNHTKERKRLQDMRAHKGTSVNFDVSDFVLWSRIDQRLPNLKLLGQWVGPFEVVKALPHSFEVKHLVTGCVYDVHASRLKFYADSALNTTEELLEIVSSLGMMLGVERFLEGESCKARVVVPFGEEDAHVTALHWTWSTLHERRVDTSTCPRLHDR</sequence>
<dbReference type="EMBL" id="ANJA01002998">
    <property type="protein sequence ID" value="ETO66723.1"/>
    <property type="molecule type" value="Genomic_DNA"/>
</dbReference>
<feature type="coiled-coil region" evidence="1">
    <location>
        <begin position="70"/>
        <end position="97"/>
    </location>
</feature>
<accession>A0A080ZJB2</accession>
<evidence type="ECO:0000313" key="2">
    <source>
        <dbReference type="EMBL" id="ETO66723.1"/>
    </source>
</evidence>
<keyword evidence="1" id="KW-0175">Coiled coil</keyword>
<organism evidence="2 3">
    <name type="scientific">Phytophthora nicotianae P1976</name>
    <dbReference type="NCBI Taxonomy" id="1317066"/>
    <lineage>
        <taxon>Eukaryota</taxon>
        <taxon>Sar</taxon>
        <taxon>Stramenopiles</taxon>
        <taxon>Oomycota</taxon>
        <taxon>Peronosporomycetes</taxon>
        <taxon>Peronosporales</taxon>
        <taxon>Peronosporaceae</taxon>
        <taxon>Phytophthora</taxon>
    </lineage>
</organism>